<evidence type="ECO:0000256" key="4">
    <source>
        <dbReference type="ARBA" id="ARBA00022729"/>
    </source>
</evidence>
<dbReference type="InterPro" id="IPR006635">
    <property type="entry name" value="NEAT_dom"/>
</dbReference>
<keyword evidence="2" id="KW-0134">Cell wall</keyword>
<evidence type="ECO:0000313" key="11">
    <source>
        <dbReference type="EMBL" id="MDI4646972.1"/>
    </source>
</evidence>
<keyword evidence="3" id="KW-0964">Secreted</keyword>
<keyword evidence="5" id="KW-0408">Iron</keyword>
<feature type="transmembrane region" description="Helical" evidence="8">
    <location>
        <begin position="353"/>
        <end position="373"/>
    </location>
</feature>
<organism evidence="11 12">
    <name type="scientific">Cohnella hashimotonis</name>
    <dbReference type="NCBI Taxonomy" id="2826895"/>
    <lineage>
        <taxon>Bacteria</taxon>
        <taxon>Bacillati</taxon>
        <taxon>Bacillota</taxon>
        <taxon>Bacilli</taxon>
        <taxon>Bacillales</taxon>
        <taxon>Paenibacillaceae</taxon>
        <taxon>Cohnella</taxon>
    </lineage>
</organism>
<keyword evidence="8" id="KW-1133">Transmembrane helix</keyword>
<dbReference type="InterPro" id="IPR050436">
    <property type="entry name" value="IsdA"/>
</dbReference>
<evidence type="ECO:0000256" key="3">
    <source>
        <dbReference type="ARBA" id="ARBA00022525"/>
    </source>
</evidence>
<proteinExistence type="predicted"/>
<dbReference type="Proteomes" id="UP001161691">
    <property type="component" value="Unassembled WGS sequence"/>
</dbReference>
<evidence type="ECO:0000259" key="10">
    <source>
        <dbReference type="PROSITE" id="PS50978"/>
    </source>
</evidence>
<evidence type="ECO:0000313" key="12">
    <source>
        <dbReference type="Proteomes" id="UP001161691"/>
    </source>
</evidence>
<dbReference type="Pfam" id="PF05031">
    <property type="entry name" value="NEAT"/>
    <property type="match status" value="1"/>
</dbReference>
<name>A0ABT6TJE8_9BACL</name>
<dbReference type="PANTHER" id="PTHR37824:SF1">
    <property type="entry name" value="IRON-REGULATED SURFACE DETERMINANT PROTEIN C"/>
    <property type="match status" value="1"/>
</dbReference>
<protein>
    <submittedName>
        <fullName evidence="11">Heme uptake protein IsdC</fullName>
    </submittedName>
</protein>
<comment type="subcellular location">
    <subcellularLocation>
        <location evidence="1">Secreted</location>
        <location evidence="1">Cell wall</location>
        <topology evidence="1">Peptidoglycan-anchor</topology>
    </subcellularLocation>
</comment>
<feature type="domain" description="NEAT" evidence="10">
    <location>
        <begin position="34"/>
        <end position="157"/>
    </location>
</feature>
<dbReference type="PROSITE" id="PS50978">
    <property type="entry name" value="NEAT"/>
    <property type="match status" value="1"/>
</dbReference>
<feature type="compositionally biased region" description="Low complexity" evidence="7">
    <location>
        <begin position="240"/>
        <end position="263"/>
    </location>
</feature>
<dbReference type="PANTHER" id="PTHR37824">
    <property type="entry name" value="IRON-REGULATED SURFACE DETERMINANT PROTEIN C"/>
    <property type="match status" value="1"/>
</dbReference>
<accession>A0ABT6TJE8</accession>
<feature type="region of interest" description="Disordered" evidence="7">
    <location>
        <begin position="164"/>
        <end position="186"/>
    </location>
</feature>
<keyword evidence="12" id="KW-1185">Reference proteome</keyword>
<gene>
    <name evidence="11" type="primary">isdC</name>
    <name evidence="11" type="ORF">KB449_18495</name>
</gene>
<feature type="region of interest" description="Disordered" evidence="7">
    <location>
        <begin position="222"/>
        <end position="318"/>
    </location>
</feature>
<evidence type="ECO:0000256" key="5">
    <source>
        <dbReference type="ARBA" id="ARBA00023004"/>
    </source>
</evidence>
<evidence type="ECO:0000256" key="8">
    <source>
        <dbReference type="SAM" id="Phobius"/>
    </source>
</evidence>
<evidence type="ECO:0000256" key="2">
    <source>
        <dbReference type="ARBA" id="ARBA00022512"/>
    </source>
</evidence>
<evidence type="ECO:0000256" key="1">
    <source>
        <dbReference type="ARBA" id="ARBA00004168"/>
    </source>
</evidence>
<sequence length="381" mass="38394">MKSRMKKKAAWIWVVALLLTLSLPFSGDIAQAAQADGAYTIDYQILQAENDSVSMANDYWEKPATVVIDNGNVQIQMTINHSQWVTAFKVPGSGGGYINTRILSKDAKADTRKVVFAVSELPSSPMLSKIHVTVPDIDYDHDYTIRFDFKADSLKLVKEGAGKPAASTPAATAKPKPQASAAATAKPQASAAATAMPQASAAATAKPQASAAATAKPQASVAATAKPQASEAATAKPQSSEAATAKPQASAAATASASQEANAVSGGEQASPAEPSASAGTASGSDSDAESPLAEPSAGVSAQAADVEDADAAAADAGDSAAVSAQAGASAETAAGEATGAQPLASAKKESNGLIIGLAALIVVFAAGGVWWWRSSRLQKR</sequence>
<comment type="caution">
    <text evidence="11">The sequence shown here is derived from an EMBL/GenBank/DDBJ whole genome shotgun (WGS) entry which is preliminary data.</text>
</comment>
<dbReference type="SMART" id="SM00725">
    <property type="entry name" value="NEAT"/>
    <property type="match status" value="1"/>
</dbReference>
<dbReference type="EMBL" id="JAGRPV010000001">
    <property type="protein sequence ID" value="MDI4646972.1"/>
    <property type="molecule type" value="Genomic_DNA"/>
</dbReference>
<dbReference type="NCBIfam" id="TIGR03656">
    <property type="entry name" value="IsdC"/>
    <property type="match status" value="1"/>
</dbReference>
<dbReference type="InterPro" id="IPR037250">
    <property type="entry name" value="NEAT_dom_sf"/>
</dbReference>
<keyword evidence="8" id="KW-0472">Membrane</keyword>
<reference evidence="11" key="1">
    <citation type="submission" date="2023-04" db="EMBL/GenBank/DDBJ databases">
        <title>Comparative genomic analysis of Cohnella hashimotonis sp. nov., isolated from the International Space Station.</title>
        <authorList>
            <person name="Venkateswaran K."/>
            <person name="Simpson A."/>
        </authorList>
    </citation>
    <scope>NUCLEOTIDE SEQUENCE</scope>
    <source>
        <strain evidence="11">F6_2S_P_1</strain>
    </source>
</reference>
<keyword evidence="4 9" id="KW-0732">Signal</keyword>
<keyword evidence="6" id="KW-0572">Peptidoglycan-anchor</keyword>
<feature type="signal peptide" evidence="9">
    <location>
        <begin position="1"/>
        <end position="27"/>
    </location>
</feature>
<dbReference type="Gene3D" id="2.60.40.1850">
    <property type="match status" value="1"/>
</dbReference>
<keyword evidence="8" id="KW-0812">Transmembrane</keyword>
<dbReference type="SUPFAM" id="SSF158911">
    <property type="entry name" value="NEAT domain-like"/>
    <property type="match status" value="1"/>
</dbReference>
<evidence type="ECO:0000256" key="6">
    <source>
        <dbReference type="ARBA" id="ARBA00023088"/>
    </source>
</evidence>
<evidence type="ECO:0000256" key="7">
    <source>
        <dbReference type="SAM" id="MobiDB-lite"/>
    </source>
</evidence>
<feature type="chain" id="PRO_5045172262" evidence="9">
    <location>
        <begin position="28"/>
        <end position="381"/>
    </location>
</feature>
<dbReference type="CDD" id="cd06920">
    <property type="entry name" value="NEAT"/>
    <property type="match status" value="1"/>
</dbReference>
<feature type="compositionally biased region" description="Low complexity" evidence="7">
    <location>
        <begin position="270"/>
        <end position="286"/>
    </location>
</feature>
<dbReference type="RefSeq" id="WP_282909781.1">
    <property type="nucleotide sequence ID" value="NZ_JAGRPV010000001.1"/>
</dbReference>
<dbReference type="InterPro" id="IPR019909">
    <property type="entry name" value="Haem_uptake_protein_IsdC"/>
</dbReference>
<evidence type="ECO:0000256" key="9">
    <source>
        <dbReference type="SAM" id="SignalP"/>
    </source>
</evidence>